<dbReference type="InterPro" id="IPR011013">
    <property type="entry name" value="Gal_mutarotase_sf_dom"/>
</dbReference>
<dbReference type="Gene3D" id="2.70.98.10">
    <property type="match status" value="1"/>
</dbReference>
<comment type="caution">
    <text evidence="1">The sequence shown here is derived from an EMBL/GenBank/DDBJ whole genome shotgun (WGS) entry which is preliminary data.</text>
</comment>
<sequence>MSFAIQITPDTIRISHAEQYQVEIYPFGALLNRFAIRQANGQWHNAVAAYSSPQHAQETLTRLFRSAKLSPFVCRLDNAQYTHQGSLKTIRKFKLGDSAIHGLIFDAPFQLQSSHSNADSAGITLAHTYRGEDSGYPFAYHIQISYTLDTHGKLRIRSQVRNLSDSPLPIADGWHPYFAVDGDMANWRLCIRSRQQLTFNERMLPTGETINSNPFAHSTPIAQTELDNCFVLTDDFSQPAVILQGERIQLSITPEASYPFVQAYTPPQRDSIALENLSSAPNAFNNHIGLIQLAPQQAQEFVTVYQLESC</sequence>
<dbReference type="Pfam" id="PF01263">
    <property type="entry name" value="Aldose_epim"/>
    <property type="match status" value="1"/>
</dbReference>
<proteinExistence type="predicted"/>
<dbReference type="InterPro" id="IPR008183">
    <property type="entry name" value="Aldose_1/G6P_1-epimerase"/>
</dbReference>
<keyword evidence="2" id="KW-1185">Reference proteome</keyword>
<dbReference type="CDD" id="cd01081">
    <property type="entry name" value="Aldose_epim"/>
    <property type="match status" value="1"/>
</dbReference>
<dbReference type="PANTHER" id="PTHR10091:SF0">
    <property type="entry name" value="GALACTOSE MUTAROTASE"/>
    <property type="match status" value="1"/>
</dbReference>
<evidence type="ECO:0000313" key="1">
    <source>
        <dbReference type="EMBL" id="MBK0396845.1"/>
    </source>
</evidence>
<organism evidence="1 2">
    <name type="scientific">Kingella bonacorsii</name>
    <dbReference type="NCBI Taxonomy" id="2796361"/>
    <lineage>
        <taxon>Bacteria</taxon>
        <taxon>Pseudomonadati</taxon>
        <taxon>Pseudomonadota</taxon>
        <taxon>Betaproteobacteria</taxon>
        <taxon>Neisseriales</taxon>
        <taxon>Neisseriaceae</taxon>
        <taxon>Kingella</taxon>
    </lineage>
</organism>
<dbReference type="PANTHER" id="PTHR10091">
    <property type="entry name" value="ALDOSE-1-EPIMERASE"/>
    <property type="match status" value="1"/>
</dbReference>
<name>A0ABS1BU70_9NEIS</name>
<dbReference type="SUPFAM" id="SSF74650">
    <property type="entry name" value="Galactose mutarotase-like"/>
    <property type="match status" value="1"/>
</dbReference>
<evidence type="ECO:0000313" key="2">
    <source>
        <dbReference type="Proteomes" id="UP000614058"/>
    </source>
</evidence>
<protein>
    <submittedName>
        <fullName evidence="1">Aldose 1-epimerase</fullName>
    </submittedName>
</protein>
<accession>A0ABS1BU70</accession>
<reference evidence="1 2" key="1">
    <citation type="journal article" date="2021" name="Pathogens">
        <title>Isolation and Characterization of Kingella bonacorsii sp. nov., A Novel Kingella Species Detected in a Stable Periodontitis Subject.</title>
        <authorList>
            <person name="Antezack A."/>
            <person name="Boxberger M."/>
            <person name="Rolland C."/>
            <person name="Monnet-Corti V."/>
            <person name="La Scola B."/>
        </authorList>
    </citation>
    <scope>NUCLEOTIDE SEQUENCE [LARGE SCALE GENOMIC DNA]</scope>
    <source>
        <strain evidence="1 2">Marseille-Q4569</strain>
    </source>
</reference>
<dbReference type="RefSeq" id="WP_200522896.1">
    <property type="nucleotide sequence ID" value="NZ_JAEHNZ010000003.1"/>
</dbReference>
<dbReference type="EMBL" id="JAEHNZ010000003">
    <property type="protein sequence ID" value="MBK0396845.1"/>
    <property type="molecule type" value="Genomic_DNA"/>
</dbReference>
<gene>
    <name evidence="1" type="ORF">JDW22_09740</name>
</gene>
<dbReference type="InterPro" id="IPR014718">
    <property type="entry name" value="GH-type_carb-bd"/>
</dbReference>
<dbReference type="Proteomes" id="UP000614058">
    <property type="component" value="Unassembled WGS sequence"/>
</dbReference>